<dbReference type="CDD" id="cd02335">
    <property type="entry name" value="ZZ_ADA2"/>
    <property type="match status" value="1"/>
</dbReference>
<feature type="domain" description="Myb-like" evidence="5">
    <location>
        <begin position="62"/>
        <end position="113"/>
    </location>
</feature>
<evidence type="ECO:0000256" key="3">
    <source>
        <dbReference type="ARBA" id="ARBA00022833"/>
    </source>
</evidence>
<feature type="region of interest" description="Disordered" evidence="4">
    <location>
        <begin position="451"/>
        <end position="524"/>
    </location>
</feature>
<gene>
    <name evidence="8" type="ORF">M0813_14161</name>
</gene>
<dbReference type="SMART" id="SM00717">
    <property type="entry name" value="SANT"/>
    <property type="match status" value="1"/>
</dbReference>
<evidence type="ECO:0000256" key="2">
    <source>
        <dbReference type="ARBA" id="ARBA00022771"/>
    </source>
</evidence>
<sequence>MNKNNKVARIHCMSCDEDLTNSIIVKCAICDSMMMCVVCFMKGVQLNDHQPNHDYQVFNCQETPIYQMRWSLKDEVLLLEAIDKCGLGNWSKIARIVNTKTKLQCKLHFERVYIQSKIFPYPSNKTILGAIRRFGKKKNCRERLIPTTDSTPSITTPSVNVGSGAGANVNVTATATTTTAVGKENTETSSINQKDLQKKQHKIQELRRSPIKRKYKGKLNLKKSRNKTVGELLGFLPKRYEFDVEYDDDCEEMINSLGFIDKSLSWELKLNVLQAFNKKIEEREKRKAFVVKMDLIEKPFTKNKPIDQISGELLNEKTGLKQIKKNQKSNKPHDKNKQMRKGNGGGDGNRGKNNNEGPSIGDIKNGLYLNPKANDELKFLSKLKTFARCFNSSNEYENFQNKLLQEFRIKSQIQQLINWSNNGIKSISEGLKFEKTLKKNDEFKKRRLIEQKRKRKRTNKIMKRGIKIGTRKTNENKKNNIPKKLFNDFNNDNNNNDNDNDNNNNSNNDDDDNNGNNNFLNKNSNVQNLNVDSQLLNGDTHSLLTEIVPSTSPTSSLLSPTLILPPSKTTIVSTLPQNNNDDDDINCFQNRIPNENFELKIQLNQNKTLNINKNPINNLKTVAMDIESNENSFFPNENK</sequence>
<dbReference type="InterPro" id="IPR017930">
    <property type="entry name" value="Myb_dom"/>
</dbReference>
<dbReference type="PROSITE" id="PS50090">
    <property type="entry name" value="MYB_LIKE"/>
    <property type="match status" value="1"/>
</dbReference>
<feature type="compositionally biased region" description="Basic residues" evidence="4">
    <location>
        <begin position="452"/>
        <end position="470"/>
    </location>
</feature>
<dbReference type="Pfam" id="PF00249">
    <property type="entry name" value="Myb_DNA-binding"/>
    <property type="match status" value="1"/>
</dbReference>
<evidence type="ECO:0000259" key="7">
    <source>
        <dbReference type="PROSITE" id="PS51294"/>
    </source>
</evidence>
<dbReference type="InterPro" id="IPR001005">
    <property type="entry name" value="SANT/Myb"/>
</dbReference>
<dbReference type="Proteomes" id="UP001150062">
    <property type="component" value="Unassembled WGS sequence"/>
</dbReference>
<feature type="compositionally biased region" description="Low complexity" evidence="4">
    <location>
        <begin position="487"/>
        <end position="507"/>
    </location>
</feature>
<feature type="region of interest" description="Disordered" evidence="4">
    <location>
        <begin position="322"/>
        <end position="365"/>
    </location>
</feature>
<dbReference type="Pfam" id="PF22941">
    <property type="entry name" value="TADA2A-like_3rd"/>
    <property type="match status" value="1"/>
</dbReference>
<dbReference type="PROSITE" id="PS51294">
    <property type="entry name" value="HTH_MYB"/>
    <property type="match status" value="1"/>
</dbReference>
<comment type="caution">
    <text evidence="8">The sequence shown here is derived from an EMBL/GenBank/DDBJ whole genome shotgun (WGS) entry which is preliminary data.</text>
</comment>
<dbReference type="InterPro" id="IPR009057">
    <property type="entry name" value="Homeodomain-like_sf"/>
</dbReference>
<dbReference type="EMBL" id="JAOAOG010000044">
    <property type="protein sequence ID" value="KAJ6252483.1"/>
    <property type="molecule type" value="Genomic_DNA"/>
</dbReference>
<feature type="domain" description="HTH myb-type" evidence="7">
    <location>
        <begin position="69"/>
        <end position="117"/>
    </location>
</feature>
<proteinExistence type="predicted"/>
<evidence type="ECO:0000256" key="1">
    <source>
        <dbReference type="ARBA" id="ARBA00022723"/>
    </source>
</evidence>
<dbReference type="PROSITE" id="PS51293">
    <property type="entry name" value="SANT"/>
    <property type="match status" value="1"/>
</dbReference>
<dbReference type="SUPFAM" id="SSF46689">
    <property type="entry name" value="Homeodomain-like"/>
    <property type="match status" value="1"/>
</dbReference>
<dbReference type="Gene3D" id="1.10.10.60">
    <property type="entry name" value="Homeodomain-like"/>
    <property type="match status" value="1"/>
</dbReference>
<dbReference type="PANTHER" id="PTHR12374">
    <property type="entry name" value="TRANSCRIPTIONAL ADAPTOR 2 ADA2 -RELATED"/>
    <property type="match status" value="1"/>
</dbReference>
<organism evidence="8 9">
    <name type="scientific">Anaeramoeba flamelloides</name>
    <dbReference type="NCBI Taxonomy" id="1746091"/>
    <lineage>
        <taxon>Eukaryota</taxon>
        <taxon>Metamonada</taxon>
        <taxon>Anaeramoebidae</taxon>
        <taxon>Anaeramoeba</taxon>
    </lineage>
</organism>
<evidence type="ECO:0000256" key="4">
    <source>
        <dbReference type="SAM" id="MobiDB-lite"/>
    </source>
</evidence>
<feature type="compositionally biased region" description="Low complexity" evidence="4">
    <location>
        <begin position="514"/>
        <end position="524"/>
    </location>
</feature>
<dbReference type="InterPro" id="IPR000433">
    <property type="entry name" value="Znf_ZZ"/>
</dbReference>
<dbReference type="InterPro" id="IPR041983">
    <property type="entry name" value="ADA2-like_ZZ"/>
</dbReference>
<dbReference type="InterPro" id="IPR017884">
    <property type="entry name" value="SANT_dom"/>
</dbReference>
<evidence type="ECO:0000259" key="5">
    <source>
        <dbReference type="PROSITE" id="PS50090"/>
    </source>
</evidence>
<accession>A0ABQ8Z6G2</accession>
<feature type="domain" description="SANT" evidence="6">
    <location>
        <begin position="65"/>
        <end position="117"/>
    </location>
</feature>
<dbReference type="Pfam" id="PF25299">
    <property type="entry name" value="ZZ_ADA2"/>
    <property type="match status" value="1"/>
</dbReference>
<dbReference type="SUPFAM" id="SSF57850">
    <property type="entry name" value="RING/U-box"/>
    <property type="match status" value="1"/>
</dbReference>
<dbReference type="PANTHER" id="PTHR12374:SF20">
    <property type="entry name" value="TRANSCRIPTIONAL ADAPTER 2-ALPHA"/>
    <property type="match status" value="1"/>
</dbReference>
<dbReference type="CDD" id="cd00167">
    <property type="entry name" value="SANT"/>
    <property type="match status" value="1"/>
</dbReference>
<keyword evidence="3" id="KW-0862">Zinc</keyword>
<evidence type="ECO:0000259" key="6">
    <source>
        <dbReference type="PROSITE" id="PS51293"/>
    </source>
</evidence>
<dbReference type="InterPro" id="IPR055141">
    <property type="entry name" value="TADA2A_B-like_dom"/>
</dbReference>
<keyword evidence="9" id="KW-1185">Reference proteome</keyword>
<reference evidence="8" key="1">
    <citation type="submission" date="2022-08" db="EMBL/GenBank/DDBJ databases">
        <title>Novel sulfate-reducing endosymbionts in the free-living metamonad Anaeramoeba.</title>
        <authorList>
            <person name="Jerlstrom-Hultqvist J."/>
            <person name="Cepicka I."/>
            <person name="Gallot-Lavallee L."/>
            <person name="Salas-Leiva D."/>
            <person name="Curtis B.A."/>
            <person name="Zahonova K."/>
            <person name="Pipaliya S."/>
            <person name="Dacks J."/>
            <person name="Roger A.J."/>
        </authorList>
    </citation>
    <scope>NUCLEOTIDE SEQUENCE</scope>
    <source>
        <strain evidence="8">Schooner1</strain>
    </source>
</reference>
<evidence type="ECO:0000313" key="9">
    <source>
        <dbReference type="Proteomes" id="UP001150062"/>
    </source>
</evidence>
<keyword evidence="2" id="KW-0863">Zinc-finger</keyword>
<evidence type="ECO:0000313" key="8">
    <source>
        <dbReference type="EMBL" id="KAJ6252483.1"/>
    </source>
</evidence>
<keyword evidence="1" id="KW-0479">Metal-binding</keyword>
<name>A0ABQ8Z6G2_9EUKA</name>
<protein>
    <submittedName>
        <fullName evidence="8">Transcriptional adapter 2-alpha</fullName>
    </submittedName>
</protein>